<organism evidence="10 11">
    <name type="scientific">Russula ochroleuca</name>
    <dbReference type="NCBI Taxonomy" id="152965"/>
    <lineage>
        <taxon>Eukaryota</taxon>
        <taxon>Fungi</taxon>
        <taxon>Dikarya</taxon>
        <taxon>Basidiomycota</taxon>
        <taxon>Agaricomycotina</taxon>
        <taxon>Agaricomycetes</taxon>
        <taxon>Russulales</taxon>
        <taxon>Russulaceae</taxon>
        <taxon>Russula</taxon>
    </lineage>
</organism>
<dbReference type="PROSITE" id="PS00108">
    <property type="entry name" value="PROTEIN_KINASE_ST"/>
    <property type="match status" value="1"/>
</dbReference>
<dbReference type="Gene3D" id="1.10.510.10">
    <property type="entry name" value="Transferase(Phosphotransferase) domain 1"/>
    <property type="match status" value="1"/>
</dbReference>
<dbReference type="PANTHER" id="PTHR43895">
    <property type="entry name" value="CALCIUM/CALMODULIN-DEPENDENT PROTEIN KINASE KINASE-RELATED"/>
    <property type="match status" value="1"/>
</dbReference>
<dbReference type="GO" id="GO:0007165">
    <property type="term" value="P:signal transduction"/>
    <property type="evidence" value="ECO:0007669"/>
    <property type="project" value="TreeGrafter"/>
</dbReference>
<dbReference type="InterPro" id="IPR008271">
    <property type="entry name" value="Ser/Thr_kinase_AS"/>
</dbReference>
<sequence>MDISRIYSRLHAQVSSYPNILTFHREIDAGRYAFFVCDLCAGDLHSVIRKLTFFRDDELIKCVFIQIIDALDFCHSRGVYHRDLKSENILVSSLVETSRSEMVANIRPWSLASPEDRDYNDYLVDCTILSDTLLISDAAYALLTKIFSPRPERRPSLAEIRAEVLVMDTFFPTNEKAAIYGWSGRMEKKLQRKMAKCGIPSSSSRLSDKTSSGSCYSCTSCTSASCNSSGSSCSAFESISLESGPPPATPPAPAVEFIHSGKKPPSRLELGLRVAVAQIA</sequence>
<name>A0A9P5N281_9AGAM</name>
<dbReference type="SUPFAM" id="SSF56112">
    <property type="entry name" value="Protein kinase-like (PK-like)"/>
    <property type="match status" value="1"/>
</dbReference>
<proteinExistence type="predicted"/>
<dbReference type="Pfam" id="PF00069">
    <property type="entry name" value="Pkinase"/>
    <property type="match status" value="1"/>
</dbReference>
<feature type="domain" description="Protein kinase" evidence="9">
    <location>
        <begin position="1"/>
        <end position="280"/>
    </location>
</feature>
<keyword evidence="2" id="KW-0723">Serine/threonine-protein kinase</keyword>
<dbReference type="PROSITE" id="PS50011">
    <property type="entry name" value="PROTEIN_KINASE_DOM"/>
    <property type="match status" value="1"/>
</dbReference>
<evidence type="ECO:0000256" key="1">
    <source>
        <dbReference type="ARBA" id="ARBA00012513"/>
    </source>
</evidence>
<evidence type="ECO:0000313" key="11">
    <source>
        <dbReference type="Proteomes" id="UP000759537"/>
    </source>
</evidence>
<dbReference type="PANTHER" id="PTHR43895:SF32">
    <property type="entry name" value="SERINE_THREONINE-PROTEIN KINASE CHK1"/>
    <property type="match status" value="1"/>
</dbReference>
<evidence type="ECO:0000256" key="3">
    <source>
        <dbReference type="ARBA" id="ARBA00022679"/>
    </source>
</evidence>
<keyword evidence="11" id="KW-1185">Reference proteome</keyword>
<evidence type="ECO:0000256" key="7">
    <source>
        <dbReference type="ARBA" id="ARBA00047899"/>
    </source>
</evidence>
<accession>A0A9P5N281</accession>
<dbReference type="EMBL" id="WHVB01000004">
    <property type="protein sequence ID" value="KAF8484048.1"/>
    <property type="molecule type" value="Genomic_DNA"/>
</dbReference>
<evidence type="ECO:0000256" key="5">
    <source>
        <dbReference type="ARBA" id="ARBA00022777"/>
    </source>
</evidence>
<evidence type="ECO:0000256" key="2">
    <source>
        <dbReference type="ARBA" id="ARBA00022527"/>
    </source>
</evidence>
<dbReference type="OrthoDB" id="541276at2759"/>
<dbReference type="Proteomes" id="UP000759537">
    <property type="component" value="Unassembled WGS sequence"/>
</dbReference>
<evidence type="ECO:0000256" key="8">
    <source>
        <dbReference type="ARBA" id="ARBA00048679"/>
    </source>
</evidence>
<dbReference type="EC" id="2.7.11.1" evidence="1"/>
<protein>
    <recommendedName>
        <fullName evidence="1">non-specific serine/threonine protein kinase</fullName>
        <ecNumber evidence="1">2.7.11.1</ecNumber>
    </recommendedName>
</protein>
<keyword evidence="4" id="KW-0547">Nucleotide-binding</keyword>
<dbReference type="InterPro" id="IPR011009">
    <property type="entry name" value="Kinase-like_dom_sf"/>
</dbReference>
<evidence type="ECO:0000256" key="4">
    <source>
        <dbReference type="ARBA" id="ARBA00022741"/>
    </source>
</evidence>
<reference evidence="10" key="1">
    <citation type="submission" date="2019-10" db="EMBL/GenBank/DDBJ databases">
        <authorList>
            <consortium name="DOE Joint Genome Institute"/>
            <person name="Kuo A."/>
            <person name="Miyauchi S."/>
            <person name="Kiss E."/>
            <person name="Drula E."/>
            <person name="Kohler A."/>
            <person name="Sanchez-Garcia M."/>
            <person name="Andreopoulos B."/>
            <person name="Barry K.W."/>
            <person name="Bonito G."/>
            <person name="Buee M."/>
            <person name="Carver A."/>
            <person name="Chen C."/>
            <person name="Cichocki N."/>
            <person name="Clum A."/>
            <person name="Culley D."/>
            <person name="Crous P.W."/>
            <person name="Fauchery L."/>
            <person name="Girlanda M."/>
            <person name="Hayes R."/>
            <person name="Keri Z."/>
            <person name="LaButti K."/>
            <person name="Lipzen A."/>
            <person name="Lombard V."/>
            <person name="Magnuson J."/>
            <person name="Maillard F."/>
            <person name="Morin E."/>
            <person name="Murat C."/>
            <person name="Nolan M."/>
            <person name="Ohm R."/>
            <person name="Pangilinan J."/>
            <person name="Pereira M."/>
            <person name="Perotto S."/>
            <person name="Peter M."/>
            <person name="Riley R."/>
            <person name="Sitrit Y."/>
            <person name="Stielow B."/>
            <person name="Szollosi G."/>
            <person name="Zifcakova L."/>
            <person name="Stursova M."/>
            <person name="Spatafora J.W."/>
            <person name="Tedersoo L."/>
            <person name="Vaario L.-M."/>
            <person name="Yamada A."/>
            <person name="Yan M."/>
            <person name="Wang P."/>
            <person name="Xu J."/>
            <person name="Bruns T."/>
            <person name="Baldrian P."/>
            <person name="Vilgalys R."/>
            <person name="Henrissat B."/>
            <person name="Grigoriev I.V."/>
            <person name="Hibbett D."/>
            <person name="Nagy L.G."/>
            <person name="Martin F.M."/>
        </authorList>
    </citation>
    <scope>NUCLEOTIDE SEQUENCE</scope>
    <source>
        <strain evidence="10">Prilba</strain>
    </source>
</reference>
<dbReference type="GO" id="GO:0004674">
    <property type="term" value="F:protein serine/threonine kinase activity"/>
    <property type="evidence" value="ECO:0007669"/>
    <property type="project" value="UniProtKB-KW"/>
</dbReference>
<dbReference type="InterPro" id="IPR000719">
    <property type="entry name" value="Prot_kinase_dom"/>
</dbReference>
<comment type="caution">
    <text evidence="10">The sequence shown here is derived from an EMBL/GenBank/DDBJ whole genome shotgun (WGS) entry which is preliminary data.</text>
</comment>
<dbReference type="GO" id="GO:0005524">
    <property type="term" value="F:ATP binding"/>
    <property type="evidence" value="ECO:0007669"/>
    <property type="project" value="UniProtKB-KW"/>
</dbReference>
<evidence type="ECO:0000259" key="9">
    <source>
        <dbReference type="PROSITE" id="PS50011"/>
    </source>
</evidence>
<keyword evidence="6" id="KW-0067">ATP-binding</keyword>
<comment type="catalytic activity">
    <reaction evidence="7">
        <text>L-threonyl-[protein] + ATP = O-phospho-L-threonyl-[protein] + ADP + H(+)</text>
        <dbReference type="Rhea" id="RHEA:46608"/>
        <dbReference type="Rhea" id="RHEA-COMP:11060"/>
        <dbReference type="Rhea" id="RHEA-COMP:11605"/>
        <dbReference type="ChEBI" id="CHEBI:15378"/>
        <dbReference type="ChEBI" id="CHEBI:30013"/>
        <dbReference type="ChEBI" id="CHEBI:30616"/>
        <dbReference type="ChEBI" id="CHEBI:61977"/>
        <dbReference type="ChEBI" id="CHEBI:456216"/>
        <dbReference type="EC" id="2.7.11.1"/>
    </reaction>
</comment>
<keyword evidence="5 10" id="KW-0418">Kinase</keyword>
<dbReference type="AlphaFoldDB" id="A0A9P5N281"/>
<evidence type="ECO:0000256" key="6">
    <source>
        <dbReference type="ARBA" id="ARBA00022840"/>
    </source>
</evidence>
<dbReference type="SMART" id="SM00220">
    <property type="entry name" value="S_TKc"/>
    <property type="match status" value="1"/>
</dbReference>
<reference evidence="10" key="2">
    <citation type="journal article" date="2020" name="Nat. Commun.">
        <title>Large-scale genome sequencing of mycorrhizal fungi provides insights into the early evolution of symbiotic traits.</title>
        <authorList>
            <person name="Miyauchi S."/>
            <person name="Kiss E."/>
            <person name="Kuo A."/>
            <person name="Drula E."/>
            <person name="Kohler A."/>
            <person name="Sanchez-Garcia M."/>
            <person name="Morin E."/>
            <person name="Andreopoulos B."/>
            <person name="Barry K.W."/>
            <person name="Bonito G."/>
            <person name="Buee M."/>
            <person name="Carver A."/>
            <person name="Chen C."/>
            <person name="Cichocki N."/>
            <person name="Clum A."/>
            <person name="Culley D."/>
            <person name="Crous P.W."/>
            <person name="Fauchery L."/>
            <person name="Girlanda M."/>
            <person name="Hayes R.D."/>
            <person name="Keri Z."/>
            <person name="LaButti K."/>
            <person name="Lipzen A."/>
            <person name="Lombard V."/>
            <person name="Magnuson J."/>
            <person name="Maillard F."/>
            <person name="Murat C."/>
            <person name="Nolan M."/>
            <person name="Ohm R.A."/>
            <person name="Pangilinan J."/>
            <person name="Pereira M.F."/>
            <person name="Perotto S."/>
            <person name="Peter M."/>
            <person name="Pfister S."/>
            <person name="Riley R."/>
            <person name="Sitrit Y."/>
            <person name="Stielow J.B."/>
            <person name="Szollosi G."/>
            <person name="Zifcakova L."/>
            <person name="Stursova M."/>
            <person name="Spatafora J.W."/>
            <person name="Tedersoo L."/>
            <person name="Vaario L.M."/>
            <person name="Yamada A."/>
            <person name="Yan M."/>
            <person name="Wang P."/>
            <person name="Xu J."/>
            <person name="Bruns T."/>
            <person name="Baldrian P."/>
            <person name="Vilgalys R."/>
            <person name="Dunand C."/>
            <person name="Henrissat B."/>
            <person name="Grigoriev I.V."/>
            <person name="Hibbett D."/>
            <person name="Nagy L.G."/>
            <person name="Martin F.M."/>
        </authorList>
    </citation>
    <scope>NUCLEOTIDE SEQUENCE</scope>
    <source>
        <strain evidence="10">Prilba</strain>
    </source>
</reference>
<evidence type="ECO:0000313" key="10">
    <source>
        <dbReference type="EMBL" id="KAF8484048.1"/>
    </source>
</evidence>
<gene>
    <name evidence="10" type="ORF">DFH94DRAFT_851860</name>
</gene>
<comment type="catalytic activity">
    <reaction evidence="8">
        <text>L-seryl-[protein] + ATP = O-phospho-L-seryl-[protein] + ADP + H(+)</text>
        <dbReference type="Rhea" id="RHEA:17989"/>
        <dbReference type="Rhea" id="RHEA-COMP:9863"/>
        <dbReference type="Rhea" id="RHEA-COMP:11604"/>
        <dbReference type="ChEBI" id="CHEBI:15378"/>
        <dbReference type="ChEBI" id="CHEBI:29999"/>
        <dbReference type="ChEBI" id="CHEBI:30616"/>
        <dbReference type="ChEBI" id="CHEBI:83421"/>
        <dbReference type="ChEBI" id="CHEBI:456216"/>
        <dbReference type="EC" id="2.7.11.1"/>
    </reaction>
</comment>
<keyword evidence="3" id="KW-0808">Transferase</keyword>